<name>A0A4W3H934_CALMI</name>
<organism evidence="1 2">
    <name type="scientific">Callorhinchus milii</name>
    <name type="common">Ghost shark</name>
    <dbReference type="NCBI Taxonomy" id="7868"/>
    <lineage>
        <taxon>Eukaryota</taxon>
        <taxon>Metazoa</taxon>
        <taxon>Chordata</taxon>
        <taxon>Craniata</taxon>
        <taxon>Vertebrata</taxon>
        <taxon>Chondrichthyes</taxon>
        <taxon>Holocephali</taxon>
        <taxon>Chimaeriformes</taxon>
        <taxon>Callorhinchidae</taxon>
        <taxon>Callorhinchus</taxon>
    </lineage>
</organism>
<reference evidence="2" key="1">
    <citation type="journal article" date="2006" name="Science">
        <title>Ancient noncoding elements conserved in the human genome.</title>
        <authorList>
            <person name="Venkatesh B."/>
            <person name="Kirkness E.F."/>
            <person name="Loh Y.H."/>
            <person name="Halpern A.L."/>
            <person name="Lee A.P."/>
            <person name="Johnson J."/>
            <person name="Dandona N."/>
            <person name="Viswanathan L.D."/>
            <person name="Tay A."/>
            <person name="Venter J.C."/>
            <person name="Strausberg R.L."/>
            <person name="Brenner S."/>
        </authorList>
    </citation>
    <scope>NUCLEOTIDE SEQUENCE [LARGE SCALE GENOMIC DNA]</scope>
</reference>
<evidence type="ECO:0000313" key="2">
    <source>
        <dbReference type="Proteomes" id="UP000314986"/>
    </source>
</evidence>
<keyword evidence="2" id="KW-1185">Reference proteome</keyword>
<dbReference type="Proteomes" id="UP000314986">
    <property type="component" value="Unassembled WGS sequence"/>
</dbReference>
<reference evidence="2" key="3">
    <citation type="journal article" date="2014" name="Nature">
        <title>Elephant shark genome provides unique insights into gnathostome evolution.</title>
        <authorList>
            <consortium name="International Elephant Shark Genome Sequencing Consortium"/>
            <person name="Venkatesh B."/>
            <person name="Lee A.P."/>
            <person name="Ravi V."/>
            <person name="Maurya A.K."/>
            <person name="Lian M.M."/>
            <person name="Swann J.B."/>
            <person name="Ohta Y."/>
            <person name="Flajnik M.F."/>
            <person name="Sutoh Y."/>
            <person name="Kasahara M."/>
            <person name="Hoon S."/>
            <person name="Gangu V."/>
            <person name="Roy S.W."/>
            <person name="Irimia M."/>
            <person name="Korzh V."/>
            <person name="Kondrychyn I."/>
            <person name="Lim Z.W."/>
            <person name="Tay B.H."/>
            <person name="Tohari S."/>
            <person name="Kong K.W."/>
            <person name="Ho S."/>
            <person name="Lorente-Galdos B."/>
            <person name="Quilez J."/>
            <person name="Marques-Bonet T."/>
            <person name="Raney B.J."/>
            <person name="Ingham P.W."/>
            <person name="Tay A."/>
            <person name="Hillier L.W."/>
            <person name="Minx P."/>
            <person name="Boehm T."/>
            <person name="Wilson R.K."/>
            <person name="Brenner S."/>
            <person name="Warren W.C."/>
        </authorList>
    </citation>
    <scope>NUCLEOTIDE SEQUENCE [LARGE SCALE GENOMIC DNA]</scope>
</reference>
<dbReference type="STRING" id="7868.ENSCMIP00000011677"/>
<dbReference type="GeneTree" id="ENSGT00940000173991"/>
<protein>
    <recommendedName>
        <fullName evidence="3">Dynein heavy chain tail domain-containing protein</fullName>
    </recommendedName>
</protein>
<accession>A0A4W3H934</accession>
<dbReference type="AlphaFoldDB" id="A0A4W3H934"/>
<evidence type="ECO:0000313" key="1">
    <source>
        <dbReference type="Ensembl" id="ENSCMIP00000011677.1"/>
    </source>
</evidence>
<dbReference type="Ensembl" id="ENSCMIT00000011962.1">
    <property type="protein sequence ID" value="ENSCMIP00000011677.1"/>
    <property type="gene ID" value="ENSCMIG00000006057.1"/>
</dbReference>
<evidence type="ECO:0008006" key="3">
    <source>
        <dbReference type="Google" id="ProtNLM"/>
    </source>
</evidence>
<dbReference type="InParanoid" id="A0A4W3H934"/>
<sequence length="127" mass="14415">MVVLVNDIPGSPRVEFSPTVSVLASVVNSIGVQIRNSLSVFKRIPELLTNKKSTQLPIHQSIEADDEVKKIKNQISSGMTNNAAHLQTYLKTWDTYREIWEINKDSFIRRYQRLKPAVSSFDADIAR</sequence>
<reference evidence="2" key="2">
    <citation type="journal article" date="2007" name="PLoS Biol.">
        <title>Survey sequencing and comparative analysis of the elephant shark (Callorhinchus milii) genome.</title>
        <authorList>
            <person name="Venkatesh B."/>
            <person name="Kirkness E.F."/>
            <person name="Loh Y.H."/>
            <person name="Halpern A.L."/>
            <person name="Lee A.P."/>
            <person name="Johnson J."/>
            <person name="Dandona N."/>
            <person name="Viswanathan L.D."/>
            <person name="Tay A."/>
            <person name="Venter J.C."/>
            <person name="Strausberg R.L."/>
            <person name="Brenner S."/>
        </authorList>
    </citation>
    <scope>NUCLEOTIDE SEQUENCE [LARGE SCALE GENOMIC DNA]</scope>
</reference>
<proteinExistence type="predicted"/>
<reference evidence="1" key="4">
    <citation type="submission" date="2025-08" db="UniProtKB">
        <authorList>
            <consortium name="Ensembl"/>
        </authorList>
    </citation>
    <scope>IDENTIFICATION</scope>
</reference>
<reference evidence="1" key="5">
    <citation type="submission" date="2025-09" db="UniProtKB">
        <authorList>
            <consortium name="Ensembl"/>
        </authorList>
    </citation>
    <scope>IDENTIFICATION</scope>
</reference>